<evidence type="ECO:0000313" key="2">
    <source>
        <dbReference type="EnsemblMetazoa" id="SMAR010631-PA"/>
    </source>
</evidence>
<dbReference type="Proteomes" id="UP000014500">
    <property type="component" value="Unassembled WGS sequence"/>
</dbReference>
<evidence type="ECO:0000313" key="3">
    <source>
        <dbReference type="Proteomes" id="UP000014500"/>
    </source>
</evidence>
<reference evidence="2" key="2">
    <citation type="submission" date="2015-02" db="UniProtKB">
        <authorList>
            <consortium name="EnsemblMetazoa"/>
        </authorList>
    </citation>
    <scope>IDENTIFICATION</scope>
</reference>
<accession>T1JA72</accession>
<dbReference type="HOGENOM" id="CLU_1542033_0_0_1"/>
<organism evidence="2 3">
    <name type="scientific">Strigamia maritima</name>
    <name type="common">European centipede</name>
    <name type="synonym">Geophilus maritimus</name>
    <dbReference type="NCBI Taxonomy" id="126957"/>
    <lineage>
        <taxon>Eukaryota</taxon>
        <taxon>Metazoa</taxon>
        <taxon>Ecdysozoa</taxon>
        <taxon>Arthropoda</taxon>
        <taxon>Myriapoda</taxon>
        <taxon>Chilopoda</taxon>
        <taxon>Pleurostigmophora</taxon>
        <taxon>Geophilomorpha</taxon>
        <taxon>Linotaeniidae</taxon>
        <taxon>Strigamia</taxon>
    </lineage>
</organism>
<proteinExistence type="predicted"/>
<sequence>MTSFSRKACACNHRFFFFFDRKAVLSIAADHEENQSSRSCPDELDDDDDECSRRDGKGSSRALPKVQPPQGLRYLDGKQLILKAQLLVTLVILHLNVKRRIVGGVIRVQCQDVSYETHPDFFKLINKYVWVIDVSELKSMKSFIMINLSLIICMFACKKIVRIGKTHSRLTGQV</sequence>
<evidence type="ECO:0000256" key="1">
    <source>
        <dbReference type="SAM" id="MobiDB-lite"/>
    </source>
</evidence>
<dbReference type="EMBL" id="JH431984">
    <property type="status" value="NOT_ANNOTATED_CDS"/>
    <property type="molecule type" value="Genomic_DNA"/>
</dbReference>
<dbReference type="EnsemblMetazoa" id="SMAR010631-RA">
    <property type="protein sequence ID" value="SMAR010631-PA"/>
    <property type="gene ID" value="SMAR010631"/>
</dbReference>
<protein>
    <submittedName>
        <fullName evidence="2">Uncharacterized protein</fullName>
    </submittedName>
</protein>
<name>T1JA72_STRMM</name>
<feature type="region of interest" description="Disordered" evidence="1">
    <location>
        <begin position="35"/>
        <end position="65"/>
    </location>
</feature>
<dbReference type="AlphaFoldDB" id="T1JA72"/>
<keyword evidence="3" id="KW-1185">Reference proteome</keyword>
<reference evidence="3" key="1">
    <citation type="submission" date="2011-05" db="EMBL/GenBank/DDBJ databases">
        <authorList>
            <person name="Richards S.R."/>
            <person name="Qu J."/>
            <person name="Jiang H."/>
            <person name="Jhangiani S.N."/>
            <person name="Agravi P."/>
            <person name="Goodspeed R."/>
            <person name="Gross S."/>
            <person name="Mandapat C."/>
            <person name="Jackson L."/>
            <person name="Mathew T."/>
            <person name="Pu L."/>
            <person name="Thornton R."/>
            <person name="Saada N."/>
            <person name="Wilczek-Boney K.B."/>
            <person name="Lee S."/>
            <person name="Kovar C."/>
            <person name="Wu Y."/>
            <person name="Scherer S.E."/>
            <person name="Worley K.C."/>
            <person name="Muzny D.M."/>
            <person name="Gibbs R."/>
        </authorList>
    </citation>
    <scope>NUCLEOTIDE SEQUENCE</scope>
    <source>
        <strain evidence="3">Brora</strain>
    </source>
</reference>